<dbReference type="Pfam" id="PF11703">
    <property type="entry name" value="UPF0506"/>
    <property type="match status" value="1"/>
</dbReference>
<sequence length="98" mass="11361">MYIYIYCSIVKQKNMRFCFKIEFIIICTVLWKIVQIDGACKEYGESCMKTVFNKCCGSNVCQLTGPFNGKCVRCIQTGYSCLHNGECCSRNCWLFRCK</sequence>
<feature type="domain" description="UPF0506" evidence="6">
    <location>
        <begin position="40"/>
        <end position="97"/>
    </location>
</feature>
<reference evidence="7" key="1">
    <citation type="submission" date="2022-06" db="EMBL/GenBank/DDBJ databases">
        <authorList>
            <person name="Berger JAMES D."/>
            <person name="Berger JAMES D."/>
        </authorList>
    </citation>
    <scope>NUCLEOTIDE SEQUENCE [LARGE SCALE GENOMIC DNA]</scope>
</reference>
<reference evidence="8" key="2">
    <citation type="submission" date="2023-11" db="UniProtKB">
        <authorList>
            <consortium name="WormBaseParasite"/>
        </authorList>
    </citation>
    <scope>IDENTIFICATION</scope>
</reference>
<keyword evidence="7" id="KW-1185">Reference proteome</keyword>
<evidence type="ECO:0000259" key="6">
    <source>
        <dbReference type="Pfam" id="PF11703"/>
    </source>
</evidence>
<dbReference type="Proteomes" id="UP000050792">
    <property type="component" value="Unassembled WGS sequence"/>
</dbReference>
<keyword evidence="4" id="KW-0960">Knottin</keyword>
<dbReference type="AlphaFoldDB" id="A0AA85GCQ4"/>
<dbReference type="GO" id="GO:0005576">
    <property type="term" value="C:extracellular region"/>
    <property type="evidence" value="ECO:0007669"/>
    <property type="project" value="UniProtKB-SubCell"/>
</dbReference>
<keyword evidence="3" id="KW-0732">Signal</keyword>
<evidence type="ECO:0000256" key="5">
    <source>
        <dbReference type="ARBA" id="ARBA00023157"/>
    </source>
</evidence>
<keyword evidence="2" id="KW-0964">Secreted</keyword>
<evidence type="ECO:0000256" key="4">
    <source>
        <dbReference type="ARBA" id="ARBA00022854"/>
    </source>
</evidence>
<evidence type="ECO:0000256" key="1">
    <source>
        <dbReference type="ARBA" id="ARBA00004613"/>
    </source>
</evidence>
<evidence type="ECO:0000256" key="3">
    <source>
        <dbReference type="ARBA" id="ARBA00022729"/>
    </source>
</evidence>
<keyword evidence="5" id="KW-1015">Disulfide bond</keyword>
<evidence type="ECO:0000256" key="2">
    <source>
        <dbReference type="ARBA" id="ARBA00022525"/>
    </source>
</evidence>
<dbReference type="WBParaSite" id="SRDH1_91650.1">
    <property type="protein sequence ID" value="SRDH1_91650.1"/>
    <property type="gene ID" value="SRDH1_91650"/>
</dbReference>
<name>A0AA85GCQ4_9TREM</name>
<evidence type="ECO:0000313" key="8">
    <source>
        <dbReference type="WBParaSite" id="SRDH1_91650.1"/>
    </source>
</evidence>
<comment type="subcellular location">
    <subcellularLocation>
        <location evidence="1">Secreted</location>
    </subcellularLocation>
</comment>
<protein>
    <recommendedName>
        <fullName evidence="6">UPF0506 domain-containing protein</fullName>
    </recommendedName>
</protein>
<accession>A0AA85GCQ4</accession>
<evidence type="ECO:0000313" key="7">
    <source>
        <dbReference type="Proteomes" id="UP000050792"/>
    </source>
</evidence>
<proteinExistence type="predicted"/>
<dbReference type="InterPro" id="IPR021712">
    <property type="entry name" value="UPF0506"/>
</dbReference>
<organism evidence="7 8">
    <name type="scientific">Schistosoma rodhaini</name>
    <dbReference type="NCBI Taxonomy" id="6188"/>
    <lineage>
        <taxon>Eukaryota</taxon>
        <taxon>Metazoa</taxon>
        <taxon>Spiralia</taxon>
        <taxon>Lophotrochozoa</taxon>
        <taxon>Platyhelminthes</taxon>
        <taxon>Trematoda</taxon>
        <taxon>Digenea</taxon>
        <taxon>Strigeidida</taxon>
        <taxon>Schistosomatoidea</taxon>
        <taxon>Schistosomatidae</taxon>
        <taxon>Schistosoma</taxon>
    </lineage>
</organism>